<dbReference type="RefSeq" id="WP_188719606.1">
    <property type="nucleotide sequence ID" value="NZ_BMIF01000002.1"/>
</dbReference>
<keyword evidence="5" id="KW-1185">Reference proteome</keyword>
<dbReference type="InterPro" id="IPR051121">
    <property type="entry name" value="FAH"/>
</dbReference>
<reference evidence="4" key="1">
    <citation type="journal article" date="2014" name="Int. J. Syst. Evol. Microbiol.">
        <title>Complete genome sequence of Corynebacterium casei LMG S-19264T (=DSM 44701T), isolated from a smear-ripened cheese.</title>
        <authorList>
            <consortium name="US DOE Joint Genome Institute (JGI-PGF)"/>
            <person name="Walter F."/>
            <person name="Albersmeier A."/>
            <person name="Kalinowski J."/>
            <person name="Ruckert C."/>
        </authorList>
    </citation>
    <scope>NUCLEOTIDE SEQUENCE</scope>
    <source>
        <strain evidence="4">CGMCC 1.15320</strain>
    </source>
</reference>
<dbReference type="InterPro" id="IPR011234">
    <property type="entry name" value="Fumarylacetoacetase-like_C"/>
</dbReference>
<evidence type="ECO:0000256" key="1">
    <source>
        <dbReference type="ARBA" id="ARBA00010211"/>
    </source>
</evidence>
<keyword evidence="2" id="KW-0479">Metal-binding</keyword>
<dbReference type="Gene3D" id="3.90.850.10">
    <property type="entry name" value="Fumarylacetoacetase-like, C-terminal domain"/>
    <property type="match status" value="1"/>
</dbReference>
<dbReference type="GO" id="GO:0044281">
    <property type="term" value="P:small molecule metabolic process"/>
    <property type="evidence" value="ECO:0007669"/>
    <property type="project" value="UniProtKB-ARBA"/>
</dbReference>
<dbReference type="PANTHER" id="PTHR42796">
    <property type="entry name" value="FUMARYLACETOACETATE HYDROLASE DOMAIN-CONTAINING PROTEIN 2A-RELATED"/>
    <property type="match status" value="1"/>
</dbReference>
<gene>
    <name evidence="4" type="ORF">GCM10011385_07330</name>
</gene>
<dbReference type="Pfam" id="PF01557">
    <property type="entry name" value="FAA_hydrolase"/>
    <property type="match status" value="1"/>
</dbReference>
<keyword evidence="4" id="KW-0456">Lyase</keyword>
<dbReference type="GO" id="GO:0046872">
    <property type="term" value="F:metal ion binding"/>
    <property type="evidence" value="ECO:0007669"/>
    <property type="project" value="UniProtKB-KW"/>
</dbReference>
<comment type="caution">
    <text evidence="4">The sequence shown here is derived from an EMBL/GenBank/DDBJ whole genome shotgun (WGS) entry which is preliminary data.</text>
</comment>
<accession>A0A916RG18</accession>
<dbReference type="PANTHER" id="PTHR42796:SF4">
    <property type="entry name" value="FUMARYLACETOACETATE HYDROLASE DOMAIN-CONTAINING PROTEIN 2A"/>
    <property type="match status" value="1"/>
</dbReference>
<evidence type="ECO:0000259" key="3">
    <source>
        <dbReference type="Pfam" id="PF01557"/>
    </source>
</evidence>
<sequence length="282" mass="30939">MKFVRFGAAGQEKPGVIDANGRVRDLSGHITDISGETLASAAFKALRELDIDTLPDAGSADELRLGPCVTGMNKIICCGLNEKSHAEEMNVRMHKEPSVFFKPLSALSGPYDPIVYPKVGQQLDWEAELAIVVGTECKYVDPSEARSKMAGFCVFNDLTDRYWQIERGMGQALAGKWFDTFAPVGPWLVTPDEVGDPSALQIRTWVNDRKVQDFPSSDYIFDADRILAHCSQFFTLYPGDIIAMGSGPGNGIYLGQYLNPGDTIRVEIEGLGQQKNLVVAEQ</sequence>
<name>A0A916RG18_9HYPH</name>
<dbReference type="InterPro" id="IPR036663">
    <property type="entry name" value="Fumarylacetoacetase_C_sf"/>
</dbReference>
<dbReference type="GO" id="GO:0016829">
    <property type="term" value="F:lyase activity"/>
    <property type="evidence" value="ECO:0007669"/>
    <property type="project" value="UniProtKB-KW"/>
</dbReference>
<reference evidence="4" key="2">
    <citation type="submission" date="2020-09" db="EMBL/GenBank/DDBJ databases">
        <authorList>
            <person name="Sun Q."/>
            <person name="Zhou Y."/>
        </authorList>
    </citation>
    <scope>NUCLEOTIDE SEQUENCE</scope>
    <source>
        <strain evidence="4">CGMCC 1.15320</strain>
    </source>
</reference>
<dbReference type="AlphaFoldDB" id="A0A916RG18"/>
<evidence type="ECO:0000313" key="4">
    <source>
        <dbReference type="EMBL" id="GGA56363.1"/>
    </source>
</evidence>
<dbReference type="SUPFAM" id="SSF56529">
    <property type="entry name" value="FAH"/>
    <property type="match status" value="1"/>
</dbReference>
<feature type="domain" description="Fumarylacetoacetase-like C-terminal" evidence="3">
    <location>
        <begin position="74"/>
        <end position="279"/>
    </location>
</feature>
<evidence type="ECO:0000313" key="5">
    <source>
        <dbReference type="Proteomes" id="UP000636264"/>
    </source>
</evidence>
<dbReference type="EMBL" id="BMIF01000002">
    <property type="protein sequence ID" value="GGA56363.1"/>
    <property type="molecule type" value="Genomic_DNA"/>
</dbReference>
<protein>
    <submittedName>
        <fullName evidence="4">Ureidoglycolate lyase</fullName>
    </submittedName>
</protein>
<comment type="similarity">
    <text evidence="1">Belongs to the FAH family.</text>
</comment>
<proteinExistence type="inferred from homology"/>
<organism evidence="4 5">
    <name type="scientific">Nitratireductor aestuarii</name>
    <dbReference type="NCBI Taxonomy" id="1735103"/>
    <lineage>
        <taxon>Bacteria</taxon>
        <taxon>Pseudomonadati</taxon>
        <taxon>Pseudomonadota</taxon>
        <taxon>Alphaproteobacteria</taxon>
        <taxon>Hyphomicrobiales</taxon>
        <taxon>Phyllobacteriaceae</taxon>
        <taxon>Nitratireductor</taxon>
    </lineage>
</organism>
<dbReference type="Proteomes" id="UP000636264">
    <property type="component" value="Unassembled WGS sequence"/>
</dbReference>
<evidence type="ECO:0000256" key="2">
    <source>
        <dbReference type="ARBA" id="ARBA00022723"/>
    </source>
</evidence>